<dbReference type="Proteomes" id="UP000256690">
    <property type="component" value="Unassembled WGS sequence"/>
</dbReference>
<protein>
    <recommendedName>
        <fullName evidence="5">Protein-S-isoprenylcysteine O-methyltransferase</fullName>
        <ecNumber evidence="5">2.1.1.100</ecNumber>
    </recommendedName>
</protein>
<dbReference type="InterPro" id="IPR007269">
    <property type="entry name" value="ICMT_MeTrfase"/>
</dbReference>
<evidence type="ECO:0000256" key="6">
    <source>
        <dbReference type="SAM" id="SignalP"/>
    </source>
</evidence>
<keyword evidence="3 5" id="KW-1133">Transmembrane helix</keyword>
<comment type="similarity">
    <text evidence="5">Belongs to the class VI-like SAM-binding methyltransferase superfamily. Isoprenylcysteine carboxyl methyltransferase family.</text>
</comment>
<dbReference type="RefSeq" id="XP_026607961.1">
    <property type="nucleotide sequence ID" value="XM_026742116.1"/>
</dbReference>
<dbReference type="OrthoDB" id="422086at2759"/>
<dbReference type="PANTHER" id="PTHR12714">
    <property type="entry name" value="PROTEIN-S ISOPRENYLCYSTEINE O-METHYLTRANSFERASE"/>
    <property type="match status" value="1"/>
</dbReference>
<dbReference type="GO" id="GO:0032259">
    <property type="term" value="P:methylation"/>
    <property type="evidence" value="ECO:0007669"/>
    <property type="project" value="UniProtKB-KW"/>
</dbReference>
<evidence type="ECO:0000256" key="4">
    <source>
        <dbReference type="ARBA" id="ARBA00023136"/>
    </source>
</evidence>
<dbReference type="Gene3D" id="1.20.120.1630">
    <property type="match status" value="1"/>
</dbReference>
<dbReference type="GO" id="GO:0005789">
    <property type="term" value="C:endoplasmic reticulum membrane"/>
    <property type="evidence" value="ECO:0007669"/>
    <property type="project" value="UniProtKB-SubCell"/>
</dbReference>
<comment type="caution">
    <text evidence="5">Lacks conserved residue(s) required for the propagation of feature annotation.</text>
</comment>
<feature type="transmembrane region" description="Helical" evidence="5">
    <location>
        <begin position="187"/>
        <end position="204"/>
    </location>
</feature>
<dbReference type="GO" id="GO:0004671">
    <property type="term" value="F:protein C-terminal S-isoprenylcysteine carboxyl O-methyltransferase activity"/>
    <property type="evidence" value="ECO:0007669"/>
    <property type="project" value="UniProtKB-EC"/>
</dbReference>
<dbReference type="AlphaFoldDB" id="A0A3D8T456"/>
<proteinExistence type="inferred from homology"/>
<comment type="catalytic activity">
    <reaction evidence="5">
        <text>[protein]-C-terminal S-[(2E,6E)-farnesyl]-L-cysteine + S-adenosyl-L-methionine = [protein]-C-terminal S-[(2E,6E)-farnesyl]-L-cysteine methyl ester + S-adenosyl-L-homocysteine</text>
        <dbReference type="Rhea" id="RHEA:21672"/>
        <dbReference type="Rhea" id="RHEA-COMP:12125"/>
        <dbReference type="Rhea" id="RHEA-COMP:12126"/>
        <dbReference type="ChEBI" id="CHEBI:57856"/>
        <dbReference type="ChEBI" id="CHEBI:59789"/>
        <dbReference type="ChEBI" id="CHEBI:90510"/>
        <dbReference type="ChEBI" id="CHEBI:90511"/>
        <dbReference type="EC" id="2.1.1.100"/>
    </reaction>
</comment>
<keyword evidence="5" id="KW-0489">Methyltransferase</keyword>
<evidence type="ECO:0000256" key="1">
    <source>
        <dbReference type="ARBA" id="ARBA00004141"/>
    </source>
</evidence>
<evidence type="ECO:0000256" key="3">
    <source>
        <dbReference type="ARBA" id="ARBA00022989"/>
    </source>
</evidence>
<name>A0A3D8T456_9EURO</name>
<dbReference type="PANTHER" id="PTHR12714:SF9">
    <property type="entry name" value="PROTEIN-S-ISOPRENYLCYSTEINE O-METHYLTRANSFERASE"/>
    <property type="match status" value="1"/>
</dbReference>
<keyword evidence="5" id="KW-0256">Endoplasmic reticulum</keyword>
<keyword evidence="5" id="KW-0808">Transferase</keyword>
<feature type="transmembrane region" description="Helical" evidence="5">
    <location>
        <begin position="100"/>
        <end position="128"/>
    </location>
</feature>
<dbReference type="EMBL" id="PVWQ01000001">
    <property type="protein sequence ID" value="RDW92778.1"/>
    <property type="molecule type" value="Genomic_DNA"/>
</dbReference>
<dbReference type="GeneID" id="38110470"/>
<keyword evidence="8" id="KW-1185">Reference proteome</keyword>
<evidence type="ECO:0000256" key="5">
    <source>
        <dbReference type="RuleBase" id="RU362022"/>
    </source>
</evidence>
<gene>
    <name evidence="7" type="ORF">DSM5745_00100</name>
</gene>
<keyword evidence="2 5" id="KW-0812">Transmembrane</keyword>
<sequence length="234" mass="25989">MDLLSRLTFTLATLSSVYFIRRANSDPNPSPPPKTNTFQKKDFLMTAGNEVTMRRHLNFITAVGLAHAVLAGLPEPQRPSMCPAYNDPSVDSGLFSWNKYTLSVLAVLTSAGLLRLAAYANLGSSFTFNITKPSSGLKTTGVHRYVRHPSYTAIMAIAIAMVMLFFRDGGLLGCWFGPQVARIVDKAALLWAFGVSPALFWARVTQEEEFLVKTFGREYEAYSARTKRFIPFVF</sequence>
<reference evidence="7 8" key="1">
    <citation type="journal article" date="2018" name="IMA Fungus">
        <title>IMA Genome-F 9: Draft genome sequence of Annulohypoxylon stygium, Aspergillus mulundensis, Berkeleyomyces basicola (syn. Thielaviopsis basicola), Ceratocystis smalleyi, two Cercospora beticola strains, Coleophoma cylindrospora, Fusarium fracticaudum, Phialophora cf. hyalina, and Morchella septimelata.</title>
        <authorList>
            <person name="Wingfield B.D."/>
            <person name="Bills G.F."/>
            <person name="Dong Y."/>
            <person name="Huang W."/>
            <person name="Nel W.J."/>
            <person name="Swalarsk-Parry B.S."/>
            <person name="Vaghefi N."/>
            <person name="Wilken P.M."/>
            <person name="An Z."/>
            <person name="de Beer Z.W."/>
            <person name="De Vos L."/>
            <person name="Chen L."/>
            <person name="Duong T.A."/>
            <person name="Gao Y."/>
            <person name="Hammerbacher A."/>
            <person name="Kikkert J.R."/>
            <person name="Li Y."/>
            <person name="Li H."/>
            <person name="Li K."/>
            <person name="Li Q."/>
            <person name="Liu X."/>
            <person name="Ma X."/>
            <person name="Naidoo K."/>
            <person name="Pethybridge S.J."/>
            <person name="Sun J."/>
            <person name="Steenkamp E.T."/>
            <person name="van der Nest M.A."/>
            <person name="van Wyk S."/>
            <person name="Wingfield M.J."/>
            <person name="Xiong C."/>
            <person name="Yue Q."/>
            <person name="Zhang X."/>
        </authorList>
    </citation>
    <scope>NUCLEOTIDE SEQUENCE [LARGE SCALE GENOMIC DNA]</scope>
    <source>
        <strain evidence="7 8">DSM 5745</strain>
    </source>
</reference>
<keyword evidence="4 5" id="KW-0472">Membrane</keyword>
<comment type="caution">
    <text evidence="7">The sequence shown here is derived from an EMBL/GenBank/DDBJ whole genome shotgun (WGS) entry which is preliminary data.</text>
</comment>
<dbReference type="Pfam" id="PF04140">
    <property type="entry name" value="ICMT"/>
    <property type="match status" value="1"/>
</dbReference>
<organism evidence="7 8">
    <name type="scientific">Aspergillus mulundensis</name>
    <dbReference type="NCBI Taxonomy" id="1810919"/>
    <lineage>
        <taxon>Eukaryota</taxon>
        <taxon>Fungi</taxon>
        <taxon>Dikarya</taxon>
        <taxon>Ascomycota</taxon>
        <taxon>Pezizomycotina</taxon>
        <taxon>Eurotiomycetes</taxon>
        <taxon>Eurotiomycetidae</taxon>
        <taxon>Eurotiales</taxon>
        <taxon>Aspergillaceae</taxon>
        <taxon>Aspergillus</taxon>
        <taxon>Aspergillus subgen. Nidulantes</taxon>
    </lineage>
</organism>
<feature type="transmembrane region" description="Helical" evidence="5">
    <location>
        <begin position="149"/>
        <end position="167"/>
    </location>
</feature>
<dbReference type="STRING" id="1810919.A0A3D8T456"/>
<accession>A0A3D8T456</accession>
<comment type="subcellular location">
    <subcellularLocation>
        <location evidence="5">Endoplasmic reticulum membrane</location>
        <topology evidence="5">Multi-pass membrane protein</topology>
    </subcellularLocation>
    <subcellularLocation>
        <location evidence="1">Membrane</location>
        <topology evidence="1">Multi-pass membrane protein</topology>
    </subcellularLocation>
</comment>
<dbReference type="EC" id="2.1.1.100" evidence="5"/>
<feature type="chain" id="PRO_5017628226" description="Protein-S-isoprenylcysteine O-methyltransferase" evidence="6">
    <location>
        <begin position="26"/>
        <end position="234"/>
    </location>
</feature>
<keyword evidence="5" id="KW-0949">S-adenosyl-L-methionine</keyword>
<keyword evidence="6" id="KW-0732">Signal</keyword>
<evidence type="ECO:0000313" key="7">
    <source>
        <dbReference type="EMBL" id="RDW92778.1"/>
    </source>
</evidence>
<evidence type="ECO:0000313" key="8">
    <source>
        <dbReference type="Proteomes" id="UP000256690"/>
    </source>
</evidence>
<feature type="signal peptide" evidence="6">
    <location>
        <begin position="1"/>
        <end position="25"/>
    </location>
</feature>
<evidence type="ECO:0000256" key="2">
    <source>
        <dbReference type="ARBA" id="ARBA00022692"/>
    </source>
</evidence>